<organism evidence="7 8">
    <name type="scientific">Metabacillus indicus</name>
    <name type="common">Bacillus indicus</name>
    <dbReference type="NCBI Taxonomy" id="246786"/>
    <lineage>
        <taxon>Bacteria</taxon>
        <taxon>Bacillati</taxon>
        <taxon>Bacillota</taxon>
        <taxon>Bacilli</taxon>
        <taxon>Bacillales</taxon>
        <taxon>Bacillaceae</taxon>
        <taxon>Metabacillus</taxon>
    </lineage>
</organism>
<keyword evidence="4 5" id="KW-0472">Membrane</keyword>
<evidence type="ECO:0000256" key="4">
    <source>
        <dbReference type="ARBA" id="ARBA00023136"/>
    </source>
</evidence>
<evidence type="ECO:0000256" key="1">
    <source>
        <dbReference type="ARBA" id="ARBA00004141"/>
    </source>
</evidence>
<name>A0A084GZT8_METID</name>
<proteinExistence type="predicted"/>
<feature type="transmembrane region" description="Helical" evidence="5">
    <location>
        <begin position="29"/>
        <end position="51"/>
    </location>
</feature>
<feature type="transmembrane region" description="Helical" evidence="5">
    <location>
        <begin position="158"/>
        <end position="181"/>
    </location>
</feature>
<accession>A0A084GZT8</accession>
<comment type="subcellular location">
    <subcellularLocation>
        <location evidence="1">Membrane</location>
        <topology evidence="1">Multi-pass membrane protein</topology>
    </subcellularLocation>
</comment>
<dbReference type="Pfam" id="PF04893">
    <property type="entry name" value="Yip1"/>
    <property type="match status" value="1"/>
</dbReference>
<evidence type="ECO:0000259" key="6">
    <source>
        <dbReference type="Pfam" id="PF04893"/>
    </source>
</evidence>
<evidence type="ECO:0000256" key="2">
    <source>
        <dbReference type="ARBA" id="ARBA00022692"/>
    </source>
</evidence>
<dbReference type="InterPro" id="IPR006977">
    <property type="entry name" value="Yip1_dom"/>
</dbReference>
<comment type="caution">
    <text evidence="7">The sequence shown here is derived from an EMBL/GenBank/DDBJ whole genome shotgun (WGS) entry which is preliminary data.</text>
</comment>
<dbReference type="AlphaFoldDB" id="A0A084GZT8"/>
<dbReference type="GO" id="GO:0016020">
    <property type="term" value="C:membrane"/>
    <property type="evidence" value="ECO:0007669"/>
    <property type="project" value="UniProtKB-SubCell"/>
</dbReference>
<feature type="domain" description="Yip1" evidence="6">
    <location>
        <begin position="10"/>
        <end position="210"/>
    </location>
</feature>
<keyword evidence="8" id="KW-1185">Reference proteome</keyword>
<evidence type="ECO:0000313" key="7">
    <source>
        <dbReference type="EMBL" id="KEZ52850.1"/>
    </source>
</evidence>
<reference evidence="7 8" key="1">
    <citation type="journal article" date="2005" name="Int. J. Syst. Evol. Microbiol.">
        <title>Bacillus cibi sp. nov., isolated from jeotgal, a traditional Korean fermented seafood.</title>
        <authorList>
            <person name="Yoon J.H."/>
            <person name="Lee C.H."/>
            <person name="Oh T.K."/>
        </authorList>
    </citation>
    <scope>NUCLEOTIDE SEQUENCE [LARGE SCALE GENOMIC DNA]</scope>
    <source>
        <strain evidence="7 8">DSM 16189</strain>
    </source>
</reference>
<gene>
    <name evidence="7" type="ORF">GS18_0208425</name>
</gene>
<keyword evidence="2 5" id="KW-0812">Transmembrane</keyword>
<feature type="transmembrane region" description="Helical" evidence="5">
    <location>
        <begin position="111"/>
        <end position="138"/>
    </location>
</feature>
<dbReference type="OrthoDB" id="2455856at2"/>
<protein>
    <recommendedName>
        <fullName evidence="6">Yip1 domain-containing protein</fullName>
    </recommendedName>
</protein>
<sequence length="226" mass="25388">MHHVRIVEGLTEPSAYFGKLKKAEAIKGFYARFTALIVLSVILAAASAYLGVHTEDITAYLDLIKREKFEFAKLLFGIGGIVASIAAPLIMVLFFTFVFKVFYRDIEWDKLITLQLFPLFLMTMEKLLNFPFFHLIGVQRDSSPFGFGVLIQLMTDQIFAVTLVSFITVFLIWSAYVQIIGLKMLSDKSWKHAAGTVIFSNLLYILLAAVFTVLVQDIGISLQGDV</sequence>
<evidence type="ECO:0000256" key="3">
    <source>
        <dbReference type="ARBA" id="ARBA00022989"/>
    </source>
</evidence>
<keyword evidence="3 5" id="KW-1133">Transmembrane helix</keyword>
<feature type="transmembrane region" description="Helical" evidence="5">
    <location>
        <begin position="193"/>
        <end position="215"/>
    </location>
</feature>
<evidence type="ECO:0000313" key="8">
    <source>
        <dbReference type="Proteomes" id="UP000028549"/>
    </source>
</evidence>
<feature type="transmembrane region" description="Helical" evidence="5">
    <location>
        <begin position="71"/>
        <end position="99"/>
    </location>
</feature>
<dbReference type="STRING" id="246786.GS18_0208425"/>
<dbReference type="Proteomes" id="UP000028549">
    <property type="component" value="Unassembled WGS sequence"/>
</dbReference>
<dbReference type="EMBL" id="JNVC02000004">
    <property type="protein sequence ID" value="KEZ52850.1"/>
    <property type="molecule type" value="Genomic_DNA"/>
</dbReference>
<evidence type="ECO:0000256" key="5">
    <source>
        <dbReference type="SAM" id="Phobius"/>
    </source>
</evidence>
<dbReference type="RefSeq" id="WP_029565930.1">
    <property type="nucleotide sequence ID" value="NZ_JNVC02000004.1"/>
</dbReference>